<dbReference type="Proteomes" id="UP000539642">
    <property type="component" value="Unassembled WGS sequence"/>
</dbReference>
<evidence type="ECO:0000313" key="2">
    <source>
        <dbReference type="Proteomes" id="UP000539642"/>
    </source>
</evidence>
<dbReference type="AlphaFoldDB" id="A0A840UPM0"/>
<dbReference type="EMBL" id="JACHEO010000005">
    <property type="protein sequence ID" value="MBB5347585.1"/>
    <property type="molecule type" value="Genomic_DNA"/>
</dbReference>
<gene>
    <name evidence="1" type="ORF">HNQ81_001306</name>
</gene>
<dbReference type="SUPFAM" id="SSF48452">
    <property type="entry name" value="TPR-like"/>
    <property type="match status" value="1"/>
</dbReference>
<organism evidence="1 2">
    <name type="scientific">Desulfoprunum benzoelyticum</name>
    <dbReference type="NCBI Taxonomy" id="1506996"/>
    <lineage>
        <taxon>Bacteria</taxon>
        <taxon>Pseudomonadati</taxon>
        <taxon>Thermodesulfobacteriota</taxon>
        <taxon>Desulfobulbia</taxon>
        <taxon>Desulfobulbales</taxon>
        <taxon>Desulfobulbaceae</taxon>
        <taxon>Desulfoprunum</taxon>
    </lineage>
</organism>
<protein>
    <submittedName>
        <fullName evidence="1">Tetratricopeptide (TPR) repeat protein</fullName>
    </submittedName>
</protein>
<dbReference type="InterPro" id="IPR011990">
    <property type="entry name" value="TPR-like_helical_dom_sf"/>
</dbReference>
<reference evidence="1 2" key="1">
    <citation type="submission" date="2020-08" db="EMBL/GenBank/DDBJ databases">
        <title>Genomic Encyclopedia of Type Strains, Phase IV (KMG-IV): sequencing the most valuable type-strain genomes for metagenomic binning, comparative biology and taxonomic classification.</title>
        <authorList>
            <person name="Goeker M."/>
        </authorList>
    </citation>
    <scope>NUCLEOTIDE SEQUENCE [LARGE SCALE GENOMIC DNA]</scope>
    <source>
        <strain evidence="1 2">DSM 28570</strain>
    </source>
</reference>
<sequence>MHSDIYKDIAIKYHVEDLAGALIPGSRLSNILKELENGRSISNYAHDFLFKNALYALLRYTKNETNFAEFLKSAEPEQSARKRDAKERFLKEQSEQNLQREALQARMKVTQERIAAEKRSFDKSPKNKAKAKQFELRDKYNLSLFIDKDDYPKLMDILRTVDKGVRLPEEDFIWLWKNGNNNYRTYFTIELRERYHKNEAKFYAIEFENDKNPWSAVNASKHFRKCNSANKAVSLLSSIDVSRIKDKRLKSAIYTTYGGAKRDLMEWAEALSLGEQAHLLNPKSFHPCTLLGAVNIQTGNVGSGLEWYRKAEELGYNQEAIDDELRGIFNHLEISIQRELKEHLLNIDYERYDWTNDW</sequence>
<keyword evidence="2" id="KW-1185">Reference proteome</keyword>
<dbReference type="Gene3D" id="1.25.40.10">
    <property type="entry name" value="Tetratricopeptide repeat domain"/>
    <property type="match status" value="1"/>
</dbReference>
<accession>A0A840UPM0</accession>
<name>A0A840UPM0_9BACT</name>
<proteinExistence type="predicted"/>
<dbReference type="RefSeq" id="WP_183349475.1">
    <property type="nucleotide sequence ID" value="NZ_JACHEO010000005.1"/>
</dbReference>
<evidence type="ECO:0000313" key="1">
    <source>
        <dbReference type="EMBL" id="MBB5347585.1"/>
    </source>
</evidence>
<comment type="caution">
    <text evidence="1">The sequence shown here is derived from an EMBL/GenBank/DDBJ whole genome shotgun (WGS) entry which is preliminary data.</text>
</comment>